<dbReference type="InterPro" id="IPR002110">
    <property type="entry name" value="Ankyrin_rpt"/>
</dbReference>
<dbReference type="Gene3D" id="3.40.395.10">
    <property type="entry name" value="Adenoviral Proteinase, Chain A"/>
    <property type="match status" value="1"/>
</dbReference>
<dbReference type="Pfam" id="PF00023">
    <property type="entry name" value="Ank"/>
    <property type="match status" value="1"/>
</dbReference>
<dbReference type="PANTHER" id="PTHR24186:SF50">
    <property type="entry name" value="ANKYRIN REPEAT-CONTAINING PROTEIN ITN1-LIKE ISOFORM X1"/>
    <property type="match status" value="1"/>
</dbReference>
<dbReference type="GO" id="GO:0008234">
    <property type="term" value="F:cysteine-type peptidase activity"/>
    <property type="evidence" value="ECO:0007669"/>
    <property type="project" value="InterPro"/>
</dbReference>
<reference evidence="10 11" key="1">
    <citation type="journal article" date="2005" name="PLoS Biol.">
        <title>The genomes of Oryza sativa: a history of duplications.</title>
        <authorList>
            <person name="Yu J."/>
            <person name="Wang J."/>
            <person name="Lin W."/>
            <person name="Li S."/>
            <person name="Li H."/>
            <person name="Zhou J."/>
            <person name="Ni P."/>
            <person name="Dong W."/>
            <person name="Hu S."/>
            <person name="Zeng C."/>
            <person name="Zhang J."/>
            <person name="Zhang Y."/>
            <person name="Li R."/>
            <person name="Xu Z."/>
            <person name="Li S."/>
            <person name="Li X."/>
            <person name="Zheng H."/>
            <person name="Cong L."/>
            <person name="Lin L."/>
            <person name="Yin J."/>
            <person name="Geng J."/>
            <person name="Li G."/>
            <person name="Shi J."/>
            <person name="Liu J."/>
            <person name="Lv H."/>
            <person name="Li J."/>
            <person name="Wang J."/>
            <person name="Deng Y."/>
            <person name="Ran L."/>
            <person name="Shi X."/>
            <person name="Wang X."/>
            <person name="Wu Q."/>
            <person name="Li C."/>
            <person name="Ren X."/>
            <person name="Wang J."/>
            <person name="Wang X."/>
            <person name="Li D."/>
            <person name="Liu D."/>
            <person name="Zhang X."/>
            <person name="Ji Z."/>
            <person name="Zhao W."/>
            <person name="Sun Y."/>
            <person name="Zhang Z."/>
            <person name="Bao J."/>
            <person name="Han Y."/>
            <person name="Dong L."/>
            <person name="Ji J."/>
            <person name="Chen P."/>
            <person name="Wu S."/>
            <person name="Liu J."/>
            <person name="Xiao Y."/>
            <person name="Bu D."/>
            <person name="Tan J."/>
            <person name="Yang L."/>
            <person name="Ye C."/>
            <person name="Zhang J."/>
            <person name="Xu J."/>
            <person name="Zhou Y."/>
            <person name="Yu Y."/>
            <person name="Zhang B."/>
            <person name="Zhuang S."/>
            <person name="Wei H."/>
            <person name="Liu B."/>
            <person name="Lei M."/>
            <person name="Yu H."/>
            <person name="Li Y."/>
            <person name="Xu H."/>
            <person name="Wei S."/>
            <person name="He X."/>
            <person name="Fang L."/>
            <person name="Zhang Z."/>
            <person name="Zhang Y."/>
            <person name="Huang X."/>
            <person name="Su Z."/>
            <person name="Tong W."/>
            <person name="Li J."/>
            <person name="Tong Z."/>
            <person name="Li S."/>
            <person name="Ye J."/>
            <person name="Wang L."/>
            <person name="Fang L."/>
            <person name="Lei T."/>
            <person name="Chen C."/>
            <person name="Chen H."/>
            <person name="Xu Z."/>
            <person name="Li H."/>
            <person name="Huang H."/>
            <person name="Zhang F."/>
            <person name="Xu H."/>
            <person name="Li N."/>
            <person name="Zhao C."/>
            <person name="Li S."/>
            <person name="Dong L."/>
            <person name="Huang Y."/>
            <person name="Li L."/>
            <person name="Xi Y."/>
            <person name="Qi Q."/>
            <person name="Li W."/>
            <person name="Zhang B."/>
            <person name="Hu W."/>
            <person name="Zhang Y."/>
            <person name="Tian X."/>
            <person name="Jiao Y."/>
            <person name="Liang X."/>
            <person name="Jin J."/>
            <person name="Gao L."/>
            <person name="Zheng W."/>
            <person name="Hao B."/>
            <person name="Liu S."/>
            <person name="Wang W."/>
            <person name="Yuan L."/>
            <person name="Cao M."/>
            <person name="McDermott J."/>
            <person name="Samudrala R."/>
            <person name="Wang J."/>
            <person name="Wong G.K."/>
            <person name="Yang H."/>
        </authorList>
    </citation>
    <scope>NUCLEOTIDE SEQUENCE [LARGE SCALE GENOMIC DNA]</scope>
    <source>
        <strain evidence="11">cv. 93-11</strain>
    </source>
</reference>
<evidence type="ECO:0000256" key="8">
    <source>
        <dbReference type="SAM" id="Phobius"/>
    </source>
</evidence>
<dbReference type="PROSITE" id="PS50600">
    <property type="entry name" value="ULP_PROTEASE"/>
    <property type="match status" value="1"/>
</dbReference>
<dbReference type="EMBL" id="CM000134">
    <property type="protein sequence ID" value="EAZ08498.1"/>
    <property type="molecule type" value="Genomic_DNA"/>
</dbReference>
<dbReference type="PANTHER" id="PTHR24186">
    <property type="entry name" value="PROTEIN PHOSPHATASE 1 REGULATORY SUBUNIT"/>
    <property type="match status" value="1"/>
</dbReference>
<dbReference type="SMART" id="SM00248">
    <property type="entry name" value="ANK"/>
    <property type="match status" value="9"/>
</dbReference>
<evidence type="ECO:0000256" key="2">
    <source>
        <dbReference type="ARBA" id="ARBA00022670"/>
    </source>
</evidence>
<proteinExistence type="inferred from homology"/>
<dbReference type="InterPro" id="IPR003653">
    <property type="entry name" value="Peptidase_C48_C"/>
</dbReference>
<name>A2YZI7_ORYSI</name>
<feature type="region of interest" description="Disordered" evidence="7">
    <location>
        <begin position="1"/>
        <end position="26"/>
    </location>
</feature>
<keyword evidence="8" id="KW-0472">Membrane</keyword>
<keyword evidence="8" id="KW-0812">Transmembrane</keyword>
<keyword evidence="5 6" id="KW-0040">ANK repeat</keyword>
<dbReference type="InterPro" id="IPR038765">
    <property type="entry name" value="Papain-like_cys_pep_sf"/>
</dbReference>
<dbReference type="GO" id="GO:0005886">
    <property type="term" value="C:plasma membrane"/>
    <property type="evidence" value="ECO:0007669"/>
    <property type="project" value="TreeGrafter"/>
</dbReference>
<dbReference type="SUPFAM" id="SSF48403">
    <property type="entry name" value="Ankyrin repeat"/>
    <property type="match status" value="1"/>
</dbReference>
<dbReference type="InterPro" id="IPR036770">
    <property type="entry name" value="Ankyrin_rpt-contain_sf"/>
</dbReference>
<feature type="transmembrane region" description="Helical" evidence="8">
    <location>
        <begin position="1041"/>
        <end position="1062"/>
    </location>
</feature>
<evidence type="ECO:0000256" key="7">
    <source>
        <dbReference type="SAM" id="MobiDB-lite"/>
    </source>
</evidence>
<protein>
    <recommendedName>
        <fullName evidence="9">Ubiquitin-like protease family profile domain-containing protein</fullName>
    </recommendedName>
</protein>
<keyword evidence="4" id="KW-0378">Hydrolase</keyword>
<evidence type="ECO:0000259" key="9">
    <source>
        <dbReference type="PROSITE" id="PS50600"/>
    </source>
</evidence>
<dbReference type="HOGENOM" id="CLU_286589_0_0_1"/>
<keyword evidence="11" id="KW-1185">Reference proteome</keyword>
<dbReference type="PROSITE" id="PS50297">
    <property type="entry name" value="ANK_REP_REGION"/>
    <property type="match status" value="2"/>
</dbReference>
<keyword evidence="8" id="KW-1133">Transmembrane helix</keyword>
<dbReference type="GO" id="GO:0006508">
    <property type="term" value="P:proteolysis"/>
    <property type="evidence" value="ECO:0007669"/>
    <property type="project" value="UniProtKB-KW"/>
</dbReference>
<evidence type="ECO:0000313" key="10">
    <source>
        <dbReference type="EMBL" id="EAZ08498.1"/>
    </source>
</evidence>
<feature type="transmembrane region" description="Helical" evidence="8">
    <location>
        <begin position="950"/>
        <end position="972"/>
    </location>
</feature>
<dbReference type="Proteomes" id="UP000007015">
    <property type="component" value="Chromosome 9"/>
</dbReference>
<feature type="compositionally biased region" description="Polar residues" evidence="7">
    <location>
        <begin position="426"/>
        <end position="439"/>
    </location>
</feature>
<dbReference type="Gene3D" id="1.25.40.20">
    <property type="entry name" value="Ankyrin repeat-containing domain"/>
    <property type="match status" value="2"/>
</dbReference>
<feature type="domain" description="Ubiquitin-like protease family profile" evidence="9">
    <location>
        <begin position="129"/>
        <end position="305"/>
    </location>
</feature>
<keyword evidence="3" id="KW-0677">Repeat</keyword>
<evidence type="ECO:0000256" key="1">
    <source>
        <dbReference type="ARBA" id="ARBA00005234"/>
    </source>
</evidence>
<feature type="region of interest" description="Disordered" evidence="7">
    <location>
        <begin position="415"/>
        <end position="439"/>
    </location>
</feature>
<feature type="repeat" description="ANK" evidence="6">
    <location>
        <begin position="762"/>
        <end position="783"/>
    </location>
</feature>
<accession>A2YZI7</accession>
<dbReference type="Pfam" id="PF12796">
    <property type="entry name" value="Ank_2"/>
    <property type="match status" value="2"/>
</dbReference>
<gene>
    <name evidence="10" type="ORF">OsI_30771</name>
</gene>
<dbReference type="Gramene" id="BGIOSGA030044-TA">
    <property type="protein sequence ID" value="BGIOSGA030044-PA"/>
    <property type="gene ID" value="BGIOSGA030044"/>
</dbReference>
<dbReference type="AlphaFoldDB" id="A2YZI7"/>
<evidence type="ECO:0000313" key="11">
    <source>
        <dbReference type="Proteomes" id="UP000007015"/>
    </source>
</evidence>
<dbReference type="STRING" id="39946.A2YZI7"/>
<dbReference type="OMA" id="YCEDSEG"/>
<sequence>MAQEYQTMPSSAHDKRYSGLSNGGDKEQLPSQGVCVTLSCLTVGKSEVPLSTRFDGNAMQVDGLLKNVSPTTKIVVKPNEELKSPFLVKRHLFLKRPDPIILDELYSLTTKVTDEESRQSVWVSGNLPINLKLVDIQETIKPEGVMGINCMDLAVRIMARQDAEIFKNTKCLGWRHYVDSNWKQYINDPNNLRNEYSRLSTMYDPSGSHLVLIPVSSDGHWTLYAFNMNDKKLCILDSRRDTSEGGDQDPVKRHEKIRKEVCHALNETMDVDFNFLSWKHEFPKVPRQQNSCDCGFFVFNFMRLWDGHRLIRWFSTETKELRKNFLAYILSSLDDHSVLPTNVSELIKKLPGETMMNVELLEAAREGNANAFCELVIDPARSINHEPFRSASCSCLLFRSTSSGSYCLCFECTSSRNSDQEKSPNKHNALTRSDAPSTFTRDTRDMLHAIQGVTVEGDGVLHIAASFGVLEPVKTVLEAQNGAFATALLQAENNKGDRPLHCAATTGSIVTVKLIVDEAEKIMRAQSDTFAWFLRAKNLDGQTCLHEAVRHGHEDVVKYLVSKDADLGDVPLPLVQIVDNEGTSPLYLATTLRRDSIVKVLTEAAPSGMPRAASYSGPAGKTALHAAVLFSAELSRTLVNWNHSLIKIRDESGSTPLHYLADGKYTTEPSCISVTELLLKKDPSSGYCEDSEGSLPIHIAAANGTLGIIDQLIKLCPGCESSCNASGQTILHIAVQTESHDVVRFVCSNEMFKMVLNMKDYDGNTALHLAVQKGHNKTFGILMGCKNVSLSIRNRNGYTPLDHAVLNKTSGLTYATYWPGHQRWVCNSLLAAGADFGTFRADHLSSKIPEQAKADREAFSDTLSKSAAVMATCAALLFNAALNIFLNVQAIYHNNNTSTNNNNATQGSDQLKQIQKVKKLSGDSLSISACAILLFAIAGFPILPGVIGRTFALILGLGVLIGSSMISLQALAARLDLAKVYGTGIGAFCVIFSLLCVTLCTNLLRKIVQHARPLWARCGARGFFRSILNVRRAQNYSAIPLLQVCAFIEVLLLTCLVMSSSIEIVTKNFPISLQLVRR</sequence>
<keyword evidence="2" id="KW-0645">Protease</keyword>
<evidence type="ECO:0000256" key="5">
    <source>
        <dbReference type="ARBA" id="ARBA00023043"/>
    </source>
</evidence>
<evidence type="ECO:0000256" key="4">
    <source>
        <dbReference type="ARBA" id="ARBA00022801"/>
    </source>
</evidence>
<feature type="repeat" description="ANK" evidence="6">
    <location>
        <begin position="540"/>
        <end position="567"/>
    </location>
</feature>
<feature type="compositionally biased region" description="Polar residues" evidence="7">
    <location>
        <begin position="1"/>
        <end position="10"/>
    </location>
</feature>
<feature type="transmembrane region" description="Helical" evidence="8">
    <location>
        <begin position="984"/>
        <end position="1004"/>
    </location>
</feature>
<dbReference type="PROSITE" id="PS50088">
    <property type="entry name" value="ANK_REPEAT"/>
    <property type="match status" value="2"/>
</dbReference>
<dbReference type="Pfam" id="PF02902">
    <property type="entry name" value="Peptidase_C48"/>
    <property type="match status" value="1"/>
</dbReference>
<organism evidence="10 11">
    <name type="scientific">Oryza sativa subsp. indica</name>
    <name type="common">Rice</name>
    <dbReference type="NCBI Taxonomy" id="39946"/>
    <lineage>
        <taxon>Eukaryota</taxon>
        <taxon>Viridiplantae</taxon>
        <taxon>Streptophyta</taxon>
        <taxon>Embryophyta</taxon>
        <taxon>Tracheophyta</taxon>
        <taxon>Spermatophyta</taxon>
        <taxon>Magnoliopsida</taxon>
        <taxon>Liliopsida</taxon>
        <taxon>Poales</taxon>
        <taxon>Poaceae</taxon>
        <taxon>BOP clade</taxon>
        <taxon>Oryzoideae</taxon>
        <taxon>Oryzeae</taxon>
        <taxon>Oryzinae</taxon>
        <taxon>Oryza</taxon>
        <taxon>Oryza sativa</taxon>
    </lineage>
</organism>
<evidence type="ECO:0000256" key="3">
    <source>
        <dbReference type="ARBA" id="ARBA00022737"/>
    </source>
</evidence>
<dbReference type="SUPFAM" id="SSF54001">
    <property type="entry name" value="Cysteine proteinases"/>
    <property type="match status" value="1"/>
</dbReference>
<feature type="transmembrane region" description="Helical" evidence="8">
    <location>
        <begin position="925"/>
        <end position="943"/>
    </location>
</feature>
<comment type="similarity">
    <text evidence="1">Belongs to the peptidase C48 family.</text>
</comment>
<evidence type="ECO:0000256" key="6">
    <source>
        <dbReference type="PROSITE-ProRule" id="PRU00023"/>
    </source>
</evidence>